<organism evidence="1 2">
    <name type="scientific">Bacillus oleivorans</name>
    <dbReference type="NCBI Taxonomy" id="1448271"/>
    <lineage>
        <taxon>Bacteria</taxon>
        <taxon>Bacillati</taxon>
        <taxon>Bacillota</taxon>
        <taxon>Bacilli</taxon>
        <taxon>Bacillales</taxon>
        <taxon>Bacillaceae</taxon>
        <taxon>Bacillus</taxon>
    </lineage>
</organism>
<dbReference type="RefSeq" id="WP_097157535.1">
    <property type="nucleotide sequence ID" value="NZ_JBEPMQ010000001.1"/>
</dbReference>
<dbReference type="EMBL" id="OAOP01000002">
    <property type="protein sequence ID" value="SNX68135.1"/>
    <property type="molecule type" value="Genomic_DNA"/>
</dbReference>
<evidence type="ECO:0000313" key="2">
    <source>
        <dbReference type="Proteomes" id="UP000219546"/>
    </source>
</evidence>
<protein>
    <recommendedName>
        <fullName evidence="3">ABC transporter periplasmic binding protein yphF</fullName>
    </recommendedName>
</protein>
<evidence type="ECO:0008006" key="3">
    <source>
        <dbReference type="Google" id="ProtNLM"/>
    </source>
</evidence>
<dbReference type="Proteomes" id="UP000219546">
    <property type="component" value="Unassembled WGS sequence"/>
</dbReference>
<proteinExistence type="predicted"/>
<gene>
    <name evidence="1" type="ORF">SAMN05877753_102344</name>
</gene>
<sequence>MIRVISKLMGIIVLASFLSGCLYPDSERSQNQIPYIDQLESVQNAIDQFQADQGGLLPIKTKEGDTPIYQKYLVDFGKLVPKYMPEPPGNSFENGGVYQYVLVNVEKDPTVKVFDLRISEQINEIALKIRVNGYPPYKEALAYNVYSLDFSKIGYREAPTVKSPYTGIELPFVINGQGELFVDYRTDLYKALKEHSHHLNPGEDIRSILLDSSVFVPAYSLPYTIDANSDEPIFMTEE</sequence>
<accession>A0A285CL74</accession>
<dbReference type="AlphaFoldDB" id="A0A285CL74"/>
<evidence type="ECO:0000313" key="1">
    <source>
        <dbReference type="EMBL" id="SNX68135.1"/>
    </source>
</evidence>
<name>A0A285CL74_9BACI</name>
<dbReference type="PROSITE" id="PS51257">
    <property type="entry name" value="PROKAR_LIPOPROTEIN"/>
    <property type="match status" value="1"/>
</dbReference>
<dbReference type="OrthoDB" id="2449131at2"/>
<reference evidence="1 2" key="1">
    <citation type="submission" date="2017-08" db="EMBL/GenBank/DDBJ databases">
        <authorList>
            <person name="de Groot N.N."/>
        </authorList>
    </citation>
    <scope>NUCLEOTIDE SEQUENCE [LARGE SCALE GENOMIC DNA]</scope>
    <source>
        <strain evidence="1 2">JC228</strain>
    </source>
</reference>
<keyword evidence="2" id="KW-1185">Reference proteome</keyword>